<evidence type="ECO:0000256" key="4">
    <source>
        <dbReference type="ARBA" id="ARBA00022679"/>
    </source>
</evidence>
<evidence type="ECO:0000256" key="6">
    <source>
        <dbReference type="ARBA" id="ARBA00022777"/>
    </source>
</evidence>
<feature type="transmembrane region" description="Helical" evidence="9">
    <location>
        <begin position="99"/>
        <end position="119"/>
    </location>
</feature>
<organism evidence="11 12">
    <name type="scientific">Polynucleobacter paneuropaeus</name>
    <dbReference type="NCBI Taxonomy" id="2527775"/>
    <lineage>
        <taxon>Bacteria</taxon>
        <taxon>Pseudomonadati</taxon>
        <taxon>Pseudomonadota</taxon>
        <taxon>Betaproteobacteria</taxon>
        <taxon>Burkholderiales</taxon>
        <taxon>Burkholderiaceae</taxon>
        <taxon>Polynucleobacter</taxon>
    </lineage>
</organism>
<dbReference type="AlphaFoldDB" id="A0AAE2YL02"/>
<evidence type="ECO:0000256" key="8">
    <source>
        <dbReference type="ARBA" id="ARBA00023012"/>
    </source>
</evidence>
<sequence length="484" mass="53427">MKILLSLYFFMIAIVQAGLFLGIFHYYRSQNLVKASQYWLGSLFVSSAALVVFGFGILGVDDVSRPEVIFTVANLLFFLASLLQTIFCISLNKPISKNYIYFSLISSLVFIAFFEFLRLTSTFEARSIFMVAIASTCYSIQILQIRTTRNQDKSKQLVYLQTVTALELMFAIGRLAILLITGVGVKSVEQLPQFLILFTLAQLVMNTLSYIAIAGYKSEQISYAKAKSDAAREAAEIKITEMSGLLKEKERLIYGLMKANKTAATGALSASIAHELNQPLGASNLNIQFLKMKLERGALNPGVGKEILDSLEEDNKRAATIVRSLRSIFTEGESNTQTVVLGDLISKVLDIVKPELKNKNIQIQLRVDDDLVIRVNSSEIEQVILNLLNNAAQALANSGTLQRRIAIEAIKADKFVLLSISDNGAGVPEDFKSQLFELLSTTKQTGMGLGLWLCKHIVTRYSGSIHYEDAVGGGAKFVIELPLN</sequence>
<feature type="transmembrane region" description="Helical" evidence="9">
    <location>
        <begin position="39"/>
        <end position="60"/>
    </location>
</feature>
<feature type="transmembrane region" description="Helical" evidence="9">
    <location>
        <begin position="6"/>
        <end position="27"/>
    </location>
</feature>
<keyword evidence="9" id="KW-0472">Membrane</keyword>
<dbReference type="PANTHER" id="PTHR43065:SF10">
    <property type="entry name" value="PEROXIDE STRESS-ACTIVATED HISTIDINE KINASE MAK3"/>
    <property type="match status" value="1"/>
</dbReference>
<dbReference type="SMART" id="SM00387">
    <property type="entry name" value="HATPase_c"/>
    <property type="match status" value="1"/>
</dbReference>
<name>A0AAE2YL02_9BURK</name>
<evidence type="ECO:0000256" key="7">
    <source>
        <dbReference type="ARBA" id="ARBA00022840"/>
    </source>
</evidence>
<dbReference type="InterPro" id="IPR003661">
    <property type="entry name" value="HisK_dim/P_dom"/>
</dbReference>
<keyword evidence="8" id="KW-0902">Two-component regulatory system</keyword>
<gene>
    <name evidence="11" type="ORF">G6693_06050</name>
</gene>
<keyword evidence="4" id="KW-0808">Transferase</keyword>
<proteinExistence type="predicted"/>
<dbReference type="InterPro" id="IPR005467">
    <property type="entry name" value="His_kinase_dom"/>
</dbReference>
<keyword evidence="7" id="KW-0067">ATP-binding</keyword>
<dbReference type="SUPFAM" id="SSF47384">
    <property type="entry name" value="Homodimeric domain of signal transducing histidine kinase"/>
    <property type="match status" value="1"/>
</dbReference>
<evidence type="ECO:0000256" key="5">
    <source>
        <dbReference type="ARBA" id="ARBA00022741"/>
    </source>
</evidence>
<reference evidence="11" key="1">
    <citation type="journal article" date="2021" name="Genome Biol. Evol.">
        <title>Continental-Scale Gene Flow Prevents Allopatric Divergence of Pelagic Freshwater Bacteria.</title>
        <authorList>
            <person name="Hoetzinger M."/>
            <person name="Pitt A."/>
            <person name="Huemer A."/>
            <person name="Hahn M.W."/>
        </authorList>
    </citation>
    <scope>NUCLEOTIDE SEQUENCE</scope>
    <source>
        <strain evidence="11">AP-YLGG-20-G6</strain>
    </source>
</reference>
<dbReference type="InterPro" id="IPR036890">
    <property type="entry name" value="HATPase_C_sf"/>
</dbReference>
<keyword evidence="9" id="KW-0812">Transmembrane</keyword>
<keyword evidence="6" id="KW-0418">Kinase</keyword>
<keyword evidence="9" id="KW-1133">Transmembrane helix</keyword>
<evidence type="ECO:0000259" key="10">
    <source>
        <dbReference type="PROSITE" id="PS50109"/>
    </source>
</evidence>
<dbReference type="Pfam" id="PF02518">
    <property type="entry name" value="HATPase_c"/>
    <property type="match status" value="1"/>
</dbReference>
<dbReference type="Gene3D" id="1.10.287.130">
    <property type="match status" value="1"/>
</dbReference>
<keyword evidence="3" id="KW-0597">Phosphoprotein</keyword>
<feature type="transmembrane region" description="Helical" evidence="9">
    <location>
        <begin position="157"/>
        <end position="182"/>
    </location>
</feature>
<evidence type="ECO:0000313" key="11">
    <source>
        <dbReference type="EMBL" id="MBT8591490.1"/>
    </source>
</evidence>
<feature type="transmembrane region" description="Helical" evidence="9">
    <location>
        <begin position="125"/>
        <end position="145"/>
    </location>
</feature>
<evidence type="ECO:0000256" key="9">
    <source>
        <dbReference type="SAM" id="Phobius"/>
    </source>
</evidence>
<feature type="transmembrane region" description="Helical" evidence="9">
    <location>
        <begin position="194"/>
        <end position="216"/>
    </location>
</feature>
<dbReference type="PROSITE" id="PS50109">
    <property type="entry name" value="HIS_KIN"/>
    <property type="match status" value="1"/>
</dbReference>
<evidence type="ECO:0000256" key="3">
    <source>
        <dbReference type="ARBA" id="ARBA00022553"/>
    </source>
</evidence>
<dbReference type="PRINTS" id="PR00344">
    <property type="entry name" value="BCTRLSENSOR"/>
</dbReference>
<dbReference type="EMBL" id="JAANGI010000001">
    <property type="protein sequence ID" value="MBT8591490.1"/>
    <property type="molecule type" value="Genomic_DNA"/>
</dbReference>
<dbReference type="EC" id="2.7.13.3" evidence="2"/>
<dbReference type="InterPro" id="IPR036097">
    <property type="entry name" value="HisK_dim/P_sf"/>
</dbReference>
<dbReference type="InterPro" id="IPR003594">
    <property type="entry name" value="HATPase_dom"/>
</dbReference>
<dbReference type="SMART" id="SM00388">
    <property type="entry name" value="HisKA"/>
    <property type="match status" value="1"/>
</dbReference>
<protein>
    <recommendedName>
        <fullName evidence="2">histidine kinase</fullName>
        <ecNumber evidence="2">2.7.13.3</ecNumber>
    </recommendedName>
</protein>
<feature type="domain" description="Histidine kinase" evidence="10">
    <location>
        <begin position="271"/>
        <end position="484"/>
    </location>
</feature>
<dbReference type="GO" id="GO:0005524">
    <property type="term" value="F:ATP binding"/>
    <property type="evidence" value="ECO:0007669"/>
    <property type="project" value="UniProtKB-KW"/>
</dbReference>
<dbReference type="Proteomes" id="UP000762271">
    <property type="component" value="Unassembled WGS sequence"/>
</dbReference>
<evidence type="ECO:0000313" key="12">
    <source>
        <dbReference type="Proteomes" id="UP000762271"/>
    </source>
</evidence>
<evidence type="ECO:0000256" key="2">
    <source>
        <dbReference type="ARBA" id="ARBA00012438"/>
    </source>
</evidence>
<dbReference type="SUPFAM" id="SSF55874">
    <property type="entry name" value="ATPase domain of HSP90 chaperone/DNA topoisomerase II/histidine kinase"/>
    <property type="match status" value="1"/>
</dbReference>
<dbReference type="InterPro" id="IPR004358">
    <property type="entry name" value="Sig_transdc_His_kin-like_C"/>
</dbReference>
<feature type="transmembrane region" description="Helical" evidence="9">
    <location>
        <begin position="72"/>
        <end position="92"/>
    </location>
</feature>
<comment type="catalytic activity">
    <reaction evidence="1">
        <text>ATP + protein L-histidine = ADP + protein N-phospho-L-histidine.</text>
        <dbReference type="EC" id="2.7.13.3"/>
    </reaction>
</comment>
<accession>A0AAE2YL02</accession>
<comment type="caution">
    <text evidence="11">The sequence shown here is derived from an EMBL/GenBank/DDBJ whole genome shotgun (WGS) entry which is preliminary data.</text>
</comment>
<dbReference type="GO" id="GO:0000155">
    <property type="term" value="F:phosphorelay sensor kinase activity"/>
    <property type="evidence" value="ECO:0007669"/>
    <property type="project" value="InterPro"/>
</dbReference>
<keyword evidence="5" id="KW-0547">Nucleotide-binding</keyword>
<dbReference type="CDD" id="cd00082">
    <property type="entry name" value="HisKA"/>
    <property type="match status" value="1"/>
</dbReference>
<dbReference type="PANTHER" id="PTHR43065">
    <property type="entry name" value="SENSOR HISTIDINE KINASE"/>
    <property type="match status" value="1"/>
</dbReference>
<dbReference type="Gene3D" id="3.30.565.10">
    <property type="entry name" value="Histidine kinase-like ATPase, C-terminal domain"/>
    <property type="match status" value="1"/>
</dbReference>
<evidence type="ECO:0000256" key="1">
    <source>
        <dbReference type="ARBA" id="ARBA00000085"/>
    </source>
</evidence>